<evidence type="ECO:0000313" key="3">
    <source>
        <dbReference type="Proteomes" id="UP000077755"/>
    </source>
</evidence>
<dbReference type="Pfam" id="PF08524">
    <property type="entry name" value="rRNA_processing"/>
    <property type="match status" value="1"/>
</dbReference>
<gene>
    <name evidence="2" type="ORF">DCAR_0520997</name>
</gene>
<evidence type="ECO:0000313" key="2">
    <source>
        <dbReference type="EMBL" id="WOH01613.1"/>
    </source>
</evidence>
<dbReference type="AlphaFoldDB" id="A0AAF1B201"/>
<feature type="region of interest" description="Disordered" evidence="1">
    <location>
        <begin position="142"/>
        <end position="172"/>
    </location>
</feature>
<dbReference type="PANTHER" id="PTHR15657:SF1">
    <property type="entry name" value="THYROID TRANSCRIPTION FACTOR 1-ASSOCIATED PROTEIN 26"/>
    <property type="match status" value="1"/>
</dbReference>
<reference evidence="2" key="2">
    <citation type="submission" date="2022-03" db="EMBL/GenBank/DDBJ databases">
        <title>Draft title - Genomic analysis of global carrot germplasm unveils the trajectory of domestication and the origin of high carotenoid orange carrot.</title>
        <authorList>
            <person name="Iorizzo M."/>
            <person name="Ellison S."/>
            <person name="Senalik D."/>
            <person name="Macko-Podgorni A."/>
            <person name="Grzebelus D."/>
            <person name="Bostan H."/>
            <person name="Rolling W."/>
            <person name="Curaba J."/>
            <person name="Simon P."/>
        </authorList>
    </citation>
    <scope>NUCLEOTIDE SEQUENCE</scope>
    <source>
        <tissue evidence="2">Leaf</tissue>
    </source>
</reference>
<proteinExistence type="predicted"/>
<accession>A0AAF1B201</accession>
<name>A0AAF1B201_DAUCS</name>
<feature type="region of interest" description="Disordered" evidence="1">
    <location>
        <begin position="1"/>
        <end position="34"/>
    </location>
</feature>
<reference evidence="2" key="1">
    <citation type="journal article" date="2016" name="Nat. Genet.">
        <title>A high-quality carrot genome assembly provides new insights into carotenoid accumulation and asterid genome evolution.</title>
        <authorList>
            <person name="Iorizzo M."/>
            <person name="Ellison S."/>
            <person name="Senalik D."/>
            <person name="Zeng P."/>
            <person name="Satapoomin P."/>
            <person name="Huang J."/>
            <person name="Bowman M."/>
            <person name="Iovene M."/>
            <person name="Sanseverino W."/>
            <person name="Cavagnaro P."/>
            <person name="Yildiz M."/>
            <person name="Macko-Podgorni A."/>
            <person name="Moranska E."/>
            <person name="Grzebelus E."/>
            <person name="Grzebelus D."/>
            <person name="Ashrafi H."/>
            <person name="Zheng Z."/>
            <person name="Cheng S."/>
            <person name="Spooner D."/>
            <person name="Van Deynze A."/>
            <person name="Simon P."/>
        </authorList>
    </citation>
    <scope>NUCLEOTIDE SEQUENCE</scope>
    <source>
        <tissue evidence="2">Leaf</tissue>
    </source>
</reference>
<sequence>MKKSEMGQDKNRKDSRFKRPESMTSKNKMRMGGKGLSLEAFANAKSKTDYNPALIKKKREFYKNAKYVSKYKKLKKHENFPNNPSFPDIEPPKDEIEPVGDREVNHERKKKKKDSARSLNEVYERKRKELEKARNEKEAIIQEMKERKEQSQSQRKALREKMLKRTRSGQPVMKYRIEHMLEKIQGSRS</sequence>
<dbReference type="EMBL" id="CP093347">
    <property type="protein sequence ID" value="WOH01613.1"/>
    <property type="molecule type" value="Genomic_DNA"/>
</dbReference>
<dbReference type="GO" id="GO:0005634">
    <property type="term" value="C:nucleus"/>
    <property type="evidence" value="ECO:0007669"/>
    <property type="project" value="TreeGrafter"/>
</dbReference>
<keyword evidence="3" id="KW-1185">Reference proteome</keyword>
<protein>
    <recommendedName>
        <fullName evidence="4">rRNA-processing protein FYV7</fullName>
    </recommendedName>
</protein>
<dbReference type="PANTHER" id="PTHR15657">
    <property type="entry name" value="THYROID TRANSCRIPTION FACTOR 1-ASSOCIATED PROTEIN 26"/>
    <property type="match status" value="1"/>
</dbReference>
<evidence type="ECO:0008006" key="4">
    <source>
        <dbReference type="Google" id="ProtNLM"/>
    </source>
</evidence>
<feature type="compositionally biased region" description="Basic and acidic residues" evidence="1">
    <location>
        <begin position="1"/>
        <end position="21"/>
    </location>
</feature>
<feature type="region of interest" description="Disordered" evidence="1">
    <location>
        <begin position="72"/>
        <end position="120"/>
    </location>
</feature>
<feature type="compositionally biased region" description="Basic and acidic residues" evidence="1">
    <location>
        <begin position="90"/>
        <end position="106"/>
    </location>
</feature>
<evidence type="ECO:0000256" key="1">
    <source>
        <dbReference type="SAM" id="MobiDB-lite"/>
    </source>
</evidence>
<dbReference type="Proteomes" id="UP000077755">
    <property type="component" value="Chromosome 5"/>
</dbReference>
<dbReference type="InterPro" id="IPR013730">
    <property type="entry name" value="Fyv7/TAP26"/>
</dbReference>
<organism evidence="2 3">
    <name type="scientific">Daucus carota subsp. sativus</name>
    <name type="common">Carrot</name>
    <dbReference type="NCBI Taxonomy" id="79200"/>
    <lineage>
        <taxon>Eukaryota</taxon>
        <taxon>Viridiplantae</taxon>
        <taxon>Streptophyta</taxon>
        <taxon>Embryophyta</taxon>
        <taxon>Tracheophyta</taxon>
        <taxon>Spermatophyta</taxon>
        <taxon>Magnoliopsida</taxon>
        <taxon>eudicotyledons</taxon>
        <taxon>Gunneridae</taxon>
        <taxon>Pentapetalae</taxon>
        <taxon>asterids</taxon>
        <taxon>campanulids</taxon>
        <taxon>Apiales</taxon>
        <taxon>Apiaceae</taxon>
        <taxon>Apioideae</taxon>
        <taxon>Scandiceae</taxon>
        <taxon>Daucinae</taxon>
        <taxon>Daucus</taxon>
        <taxon>Daucus sect. Daucus</taxon>
    </lineage>
</organism>